<sequence length="98" mass="11971">MKLATVRNNIRHHFLVSQMMKTMYDIMTWVFTQFAVSYTVMPFILLAMEPTIMYMYFHFHIISILVLILLPIKKNPHSIQYHSFHIHVKEKYRTRRIQ</sequence>
<feature type="transmembrane region" description="Helical" evidence="1">
    <location>
        <begin position="26"/>
        <end position="47"/>
    </location>
</feature>
<keyword evidence="1" id="KW-0812">Transmembrane</keyword>
<reference evidence="2" key="2">
    <citation type="submission" date="2025-08" db="UniProtKB">
        <authorList>
            <consortium name="Ensembl"/>
        </authorList>
    </citation>
    <scope>IDENTIFICATION</scope>
</reference>
<dbReference type="PANTHER" id="PTHR13906">
    <property type="entry name" value="PORCUPINE"/>
    <property type="match status" value="1"/>
</dbReference>
<feature type="transmembrane region" description="Helical" evidence="1">
    <location>
        <begin position="53"/>
        <end position="72"/>
    </location>
</feature>
<dbReference type="AlphaFoldDB" id="A0A8C4T2X0"/>
<gene>
    <name evidence="2" type="primary">MBOAT1</name>
</gene>
<reference evidence="2" key="3">
    <citation type="submission" date="2025-09" db="UniProtKB">
        <authorList>
            <consortium name="Ensembl"/>
        </authorList>
    </citation>
    <scope>IDENTIFICATION</scope>
</reference>
<accession>A0A8C4T2X0</accession>
<keyword evidence="1" id="KW-1133">Transmembrane helix</keyword>
<evidence type="ECO:0000313" key="3">
    <source>
        <dbReference type="Proteomes" id="UP000694620"/>
    </source>
</evidence>
<protein>
    <submittedName>
        <fullName evidence="2">Membrane bound O-acyltransferase domain containing 1</fullName>
    </submittedName>
</protein>
<organism evidence="2 3">
    <name type="scientific">Erpetoichthys calabaricus</name>
    <name type="common">Rope fish</name>
    <name type="synonym">Calamoichthys calabaricus</name>
    <dbReference type="NCBI Taxonomy" id="27687"/>
    <lineage>
        <taxon>Eukaryota</taxon>
        <taxon>Metazoa</taxon>
        <taxon>Chordata</taxon>
        <taxon>Craniata</taxon>
        <taxon>Vertebrata</taxon>
        <taxon>Euteleostomi</taxon>
        <taxon>Actinopterygii</taxon>
        <taxon>Polypteriformes</taxon>
        <taxon>Polypteridae</taxon>
        <taxon>Erpetoichthys</taxon>
    </lineage>
</organism>
<keyword evidence="1" id="KW-0472">Membrane</keyword>
<dbReference type="Proteomes" id="UP000694620">
    <property type="component" value="Chromosome 13"/>
</dbReference>
<keyword evidence="3" id="KW-1185">Reference proteome</keyword>
<dbReference type="GO" id="GO:0030258">
    <property type="term" value="P:lipid modification"/>
    <property type="evidence" value="ECO:0007669"/>
    <property type="project" value="TreeGrafter"/>
</dbReference>
<dbReference type="GO" id="GO:0016746">
    <property type="term" value="F:acyltransferase activity"/>
    <property type="evidence" value="ECO:0007669"/>
    <property type="project" value="TreeGrafter"/>
</dbReference>
<name>A0A8C4T2X0_ERPCA</name>
<evidence type="ECO:0000256" key="1">
    <source>
        <dbReference type="SAM" id="Phobius"/>
    </source>
</evidence>
<dbReference type="PANTHER" id="PTHR13906:SF4">
    <property type="entry name" value="LYSOPHOSPHOLIPID ACYLTRANSFERASE 6"/>
    <property type="match status" value="1"/>
</dbReference>
<proteinExistence type="predicted"/>
<dbReference type="InterPro" id="IPR049941">
    <property type="entry name" value="LPLAT_7/PORCN-like"/>
</dbReference>
<dbReference type="GO" id="GO:0016020">
    <property type="term" value="C:membrane"/>
    <property type="evidence" value="ECO:0007669"/>
    <property type="project" value="TreeGrafter"/>
</dbReference>
<evidence type="ECO:0000313" key="2">
    <source>
        <dbReference type="Ensembl" id="ENSECRP00000026380.1"/>
    </source>
</evidence>
<reference evidence="2" key="1">
    <citation type="submission" date="2021-06" db="EMBL/GenBank/DDBJ databases">
        <authorList>
            <consortium name="Wellcome Sanger Institute Data Sharing"/>
        </authorList>
    </citation>
    <scope>NUCLEOTIDE SEQUENCE [LARGE SCALE GENOMIC DNA]</scope>
</reference>
<dbReference type="Ensembl" id="ENSECRT00000026929.1">
    <property type="protein sequence ID" value="ENSECRP00000026380.1"/>
    <property type="gene ID" value="ENSECRG00000017722.1"/>
</dbReference>
<dbReference type="GeneTree" id="ENSGT01030000234564"/>